<accession>A0ABV1WG41</accession>
<dbReference type="Gene3D" id="3.40.47.10">
    <property type="match status" value="1"/>
</dbReference>
<organism evidence="8 9">
    <name type="scientific">Streptomyces carpinensis</name>
    <dbReference type="NCBI Taxonomy" id="66369"/>
    <lineage>
        <taxon>Bacteria</taxon>
        <taxon>Bacillati</taxon>
        <taxon>Actinomycetota</taxon>
        <taxon>Actinomycetes</taxon>
        <taxon>Kitasatosporales</taxon>
        <taxon>Streptomycetaceae</taxon>
        <taxon>Streptomyces</taxon>
    </lineage>
</organism>
<dbReference type="PANTHER" id="PTHR43775">
    <property type="entry name" value="FATTY ACID SYNTHASE"/>
    <property type="match status" value="1"/>
</dbReference>
<dbReference type="SMART" id="SM00826">
    <property type="entry name" value="PKS_DH"/>
    <property type="match status" value="1"/>
</dbReference>
<dbReference type="Gene3D" id="3.30.70.3290">
    <property type="match status" value="1"/>
</dbReference>
<keyword evidence="9" id="KW-1185">Reference proteome</keyword>
<dbReference type="InterPro" id="IPR016036">
    <property type="entry name" value="Malonyl_transacylase_ACP-bd"/>
</dbReference>
<comment type="pathway">
    <text evidence="1">Antibiotic biosynthesis.</text>
</comment>
<dbReference type="Pfam" id="PF16197">
    <property type="entry name" value="KAsynt_C_assoc"/>
    <property type="match status" value="1"/>
</dbReference>
<dbReference type="InterPro" id="IPR049551">
    <property type="entry name" value="PKS_DH_C"/>
</dbReference>
<proteinExistence type="predicted"/>
<evidence type="ECO:0000256" key="3">
    <source>
        <dbReference type="ARBA" id="ARBA00023268"/>
    </source>
</evidence>
<reference evidence="8 9" key="1">
    <citation type="submission" date="2024-06" db="EMBL/GenBank/DDBJ databases">
        <title>The Natural Products Discovery Center: Release of the First 8490 Sequenced Strains for Exploring Actinobacteria Biosynthetic Diversity.</title>
        <authorList>
            <person name="Kalkreuter E."/>
            <person name="Kautsar S.A."/>
            <person name="Yang D."/>
            <person name="Bader C.D."/>
            <person name="Teijaro C.N."/>
            <person name="Fluegel L."/>
            <person name="Davis C.M."/>
            <person name="Simpson J.R."/>
            <person name="Lauterbach L."/>
            <person name="Steele A.D."/>
            <person name="Gui C."/>
            <person name="Meng S."/>
            <person name="Li G."/>
            <person name="Viehrig K."/>
            <person name="Ye F."/>
            <person name="Su P."/>
            <person name="Kiefer A.F."/>
            <person name="Nichols A."/>
            <person name="Cepeda A.J."/>
            <person name="Yan W."/>
            <person name="Fan B."/>
            <person name="Jiang Y."/>
            <person name="Adhikari A."/>
            <person name="Zheng C.-J."/>
            <person name="Schuster L."/>
            <person name="Cowan T.M."/>
            <person name="Smanski M.J."/>
            <person name="Chevrette M.G."/>
            <person name="De Carvalho L.P.S."/>
            <person name="Shen B."/>
        </authorList>
    </citation>
    <scope>NUCLEOTIDE SEQUENCE [LARGE SCALE GENOMIC DNA]</scope>
    <source>
        <strain evidence="8 9">NPDC000634</strain>
    </source>
</reference>
<protein>
    <submittedName>
        <fullName evidence="8">Type I polyketide synthase</fullName>
    </submittedName>
</protein>
<feature type="active site" description="Proton donor; for dehydratase activity" evidence="5">
    <location>
        <position position="734"/>
    </location>
</feature>
<dbReference type="InterPro" id="IPR014031">
    <property type="entry name" value="Ketoacyl_synth_C"/>
</dbReference>
<evidence type="ECO:0000256" key="5">
    <source>
        <dbReference type="PROSITE-ProRule" id="PRU01363"/>
    </source>
</evidence>
<feature type="non-terminal residue" evidence="8">
    <location>
        <position position="841"/>
    </location>
</feature>
<feature type="domain" description="PKS/mFAS DH" evidence="7">
    <location>
        <begin position="539"/>
        <end position="814"/>
    </location>
</feature>
<dbReference type="InterPro" id="IPR020807">
    <property type="entry name" value="PKS_DH"/>
</dbReference>
<dbReference type="Pfam" id="PF00698">
    <property type="entry name" value="Acyl_transf_1"/>
    <property type="match status" value="1"/>
</dbReference>
<dbReference type="InterPro" id="IPR042104">
    <property type="entry name" value="PKS_dehydratase_sf"/>
</dbReference>
<evidence type="ECO:0000256" key="2">
    <source>
        <dbReference type="ARBA" id="ARBA00022679"/>
    </source>
</evidence>
<dbReference type="SUPFAM" id="SSF55048">
    <property type="entry name" value="Probable ACP-binding domain of malonyl-CoA ACP transacylase"/>
    <property type="match status" value="1"/>
</dbReference>
<dbReference type="InterPro" id="IPR049552">
    <property type="entry name" value="PKS_DH_N"/>
</dbReference>
<dbReference type="Gene3D" id="3.40.366.10">
    <property type="entry name" value="Malonyl-Coenzyme A Acyl Carrier Protein, domain 2"/>
    <property type="match status" value="1"/>
</dbReference>
<comment type="caution">
    <text evidence="8">The sequence shown here is derived from an EMBL/GenBank/DDBJ whole genome shotgun (WGS) entry which is preliminary data.</text>
</comment>
<feature type="region of interest" description="N-terminal hotdog fold" evidence="5">
    <location>
        <begin position="539"/>
        <end position="663"/>
    </location>
</feature>
<dbReference type="InterPro" id="IPR020841">
    <property type="entry name" value="PKS_Beta-ketoAc_synthase_dom"/>
</dbReference>
<dbReference type="PROSITE" id="PS52019">
    <property type="entry name" value="PKS_MFAS_DH"/>
    <property type="match status" value="1"/>
</dbReference>
<dbReference type="InterPro" id="IPR049900">
    <property type="entry name" value="PKS_mFAS_DH"/>
</dbReference>
<dbReference type="PANTHER" id="PTHR43775:SF51">
    <property type="entry name" value="INACTIVE PHENOLPHTHIOCEROL SYNTHESIS POLYKETIDE SYNTHASE TYPE I PKS1-RELATED"/>
    <property type="match status" value="1"/>
</dbReference>
<feature type="active site" description="Proton acceptor; for dehydratase activity" evidence="5">
    <location>
        <position position="571"/>
    </location>
</feature>
<dbReference type="InterPro" id="IPR016035">
    <property type="entry name" value="Acyl_Trfase/lysoPLipase"/>
</dbReference>
<evidence type="ECO:0000313" key="9">
    <source>
        <dbReference type="Proteomes" id="UP001458415"/>
    </source>
</evidence>
<keyword evidence="4" id="KW-0012">Acyltransferase</keyword>
<feature type="region of interest" description="C-terminal hotdog fold" evidence="5">
    <location>
        <begin position="675"/>
        <end position="814"/>
    </location>
</feature>
<dbReference type="InterPro" id="IPR050091">
    <property type="entry name" value="PKS_NRPS_Biosynth_Enz"/>
</dbReference>
<dbReference type="Pfam" id="PF14765">
    <property type="entry name" value="PS-DH"/>
    <property type="match status" value="1"/>
</dbReference>
<dbReference type="InterPro" id="IPR014043">
    <property type="entry name" value="Acyl_transferase_dom"/>
</dbReference>
<evidence type="ECO:0000259" key="7">
    <source>
        <dbReference type="PROSITE" id="PS52019"/>
    </source>
</evidence>
<dbReference type="SUPFAM" id="SSF53901">
    <property type="entry name" value="Thiolase-like"/>
    <property type="match status" value="1"/>
</dbReference>
<dbReference type="PROSITE" id="PS52004">
    <property type="entry name" value="KS3_2"/>
    <property type="match status" value="1"/>
</dbReference>
<gene>
    <name evidence="8" type="ORF">ABT317_40955</name>
</gene>
<evidence type="ECO:0000259" key="6">
    <source>
        <dbReference type="PROSITE" id="PS52004"/>
    </source>
</evidence>
<keyword evidence="3" id="KW-0511">Multifunctional enzyme</keyword>
<dbReference type="Proteomes" id="UP001458415">
    <property type="component" value="Unassembled WGS sequence"/>
</dbReference>
<feature type="domain" description="Ketosynthase family 3 (KS3)" evidence="6">
    <location>
        <begin position="1"/>
        <end position="81"/>
    </location>
</feature>
<dbReference type="InterPro" id="IPR032821">
    <property type="entry name" value="PKS_assoc"/>
</dbReference>
<dbReference type="InterPro" id="IPR016039">
    <property type="entry name" value="Thiolase-like"/>
</dbReference>
<evidence type="ECO:0000313" key="8">
    <source>
        <dbReference type="EMBL" id="MER6983164.1"/>
    </source>
</evidence>
<dbReference type="Pfam" id="PF21089">
    <property type="entry name" value="PKS_DH_N"/>
    <property type="match status" value="1"/>
</dbReference>
<name>A0ABV1WG41_9ACTN</name>
<dbReference type="SUPFAM" id="SSF52151">
    <property type="entry name" value="FabD/lysophospholipase-like"/>
    <property type="match status" value="1"/>
</dbReference>
<keyword evidence="2" id="KW-0808">Transferase</keyword>
<dbReference type="Pfam" id="PF02801">
    <property type="entry name" value="Ketoacyl-synt_C"/>
    <property type="match status" value="1"/>
</dbReference>
<evidence type="ECO:0000256" key="4">
    <source>
        <dbReference type="ARBA" id="ARBA00023315"/>
    </source>
</evidence>
<dbReference type="EMBL" id="JBEPCU010001271">
    <property type="protein sequence ID" value="MER6983164.1"/>
    <property type="molecule type" value="Genomic_DNA"/>
</dbReference>
<dbReference type="SMART" id="SM00827">
    <property type="entry name" value="PKS_AT"/>
    <property type="match status" value="1"/>
</dbReference>
<sequence>MGHTQAAAGVAGVIKMVMAMRHGVLPPSLHCEERSDQIDWSAGSVELLTEAREWPRAGRPRRAGISSFGISGTNAHVIVEEAPGEAVAEGGVVAPAVVVPWVVSAKSVEALAAQARRLVDVRAGSADVLDVGYSLATTRVVMEHRAVVLGGDGAALAALGAGEPHPGVVRGRARAGGRSAFLFTGQGAQRLGMGRGLYDAFPVFAAALDEVVSELDRYLDRPLREVMWGEDAEALNATGFAQPALFAVEVALFRLVEAWGVRPDVLVGHSIGELAAAHVAGVLSLADAARLVVARGRLMQALPEGGAMVAVQASEDEVLPLLTESVSIAAVNGPTSVVVSGAVDEVLAIGEHFSAQGRKTSRLSVSHAFHSPLMEPMLADFAAVAAELTFHTPESAFVSTVTGQSATDWQSPEYWVNQVRATVRFSDAVRTVEESGVRTFLELGPDSVLTALAQQTLEADEAVVTPALRKDRPEAETLLTALAQLHVSGLDVDWGAYFADTGARRVDLPTYPFQRQRYWMTAPTAGSGAGDTGQTALDHPVLRAAVPLPDSGGVVLTGRISASTHPWIADHDVLGSVLLPGTGFVELALRAGDEVGCRRLDELTLQAPLLLPERGGVAVQVVVGAADDDGRRTVTVHSRRSDQPDLPWTRHAEGVLSVQSAGAVADLVDWPPAGATEIPVASAYPDLAGAGYHYGPAFQGLKAAWRRGEELYAEVALPEETDPKGFGLHPALLDAAMHVGLLDIPGREGGGRTLLPFAWNGVALHTAGAATLRVRVTPIAQQDGLALTVADGDGNPVLSVESLLSRPVSMEQLSVEPGGDSLFQIVWSALSGSERAADVEW</sequence>
<evidence type="ECO:0000256" key="1">
    <source>
        <dbReference type="ARBA" id="ARBA00004792"/>
    </source>
</evidence>
<dbReference type="InterPro" id="IPR001227">
    <property type="entry name" value="Ac_transferase_dom_sf"/>
</dbReference>
<dbReference type="Gene3D" id="3.10.129.110">
    <property type="entry name" value="Polyketide synthase dehydratase"/>
    <property type="match status" value="1"/>
</dbReference>